<name>A0A0V0Y427_TRIPS</name>
<dbReference type="Proteomes" id="UP000054815">
    <property type="component" value="Unassembled WGS sequence"/>
</dbReference>
<comment type="caution">
    <text evidence="1">The sequence shown here is derived from an EMBL/GenBank/DDBJ whole genome shotgun (WGS) entry which is preliminary data.</text>
</comment>
<gene>
    <name evidence="1" type="ORF">T4E_4529</name>
</gene>
<accession>A0A0V0Y427</accession>
<dbReference type="AlphaFoldDB" id="A0A0V0Y427"/>
<evidence type="ECO:0000313" key="2">
    <source>
        <dbReference type="Proteomes" id="UP000054815"/>
    </source>
</evidence>
<reference evidence="1 2" key="1">
    <citation type="submission" date="2015-01" db="EMBL/GenBank/DDBJ databases">
        <title>Evolution of Trichinella species and genotypes.</title>
        <authorList>
            <person name="Korhonen P.K."/>
            <person name="Edoardo P."/>
            <person name="Giuseppe L.R."/>
            <person name="Gasser R.B."/>
        </authorList>
    </citation>
    <scope>NUCLEOTIDE SEQUENCE [LARGE SCALE GENOMIC DNA]</scope>
    <source>
        <strain evidence="1">ISS141</strain>
    </source>
</reference>
<dbReference type="EMBL" id="JYDU01000060">
    <property type="protein sequence ID" value="KRX95182.1"/>
    <property type="molecule type" value="Genomic_DNA"/>
</dbReference>
<proteinExistence type="predicted"/>
<sequence length="92" mass="10675">MKLEKSTSKQLAATSFFDQHLRFYSKLSIPAFCNCTHQHAGVLRSILEETLIDRQFGQLPFSILWAADILAVHNCMLVRKKLKREPFPWRLG</sequence>
<protein>
    <submittedName>
        <fullName evidence="1">Uncharacterized protein</fullName>
    </submittedName>
</protein>
<organism evidence="1 2">
    <name type="scientific">Trichinella pseudospiralis</name>
    <name type="common">Parasitic roundworm</name>
    <dbReference type="NCBI Taxonomy" id="6337"/>
    <lineage>
        <taxon>Eukaryota</taxon>
        <taxon>Metazoa</taxon>
        <taxon>Ecdysozoa</taxon>
        <taxon>Nematoda</taxon>
        <taxon>Enoplea</taxon>
        <taxon>Dorylaimia</taxon>
        <taxon>Trichinellida</taxon>
        <taxon>Trichinellidae</taxon>
        <taxon>Trichinella</taxon>
    </lineage>
</organism>
<evidence type="ECO:0000313" key="1">
    <source>
        <dbReference type="EMBL" id="KRX95182.1"/>
    </source>
</evidence>